<keyword evidence="3" id="KW-1185">Reference proteome</keyword>
<proteinExistence type="predicted"/>
<gene>
    <name evidence="2" type="ORF">Y1Q_0008093</name>
</gene>
<feature type="compositionally biased region" description="Basic and acidic residues" evidence="1">
    <location>
        <begin position="1"/>
        <end position="25"/>
    </location>
</feature>
<reference evidence="2 3" key="1">
    <citation type="journal article" date="2012" name="Genome Biol.">
        <title>Sequencing three crocodilian genomes to illuminate the evolution of archosaurs and amniotes.</title>
        <authorList>
            <person name="St John J.A."/>
            <person name="Braun E.L."/>
            <person name="Isberg S.R."/>
            <person name="Miles L.G."/>
            <person name="Chong A.Y."/>
            <person name="Gongora J."/>
            <person name="Dalzell P."/>
            <person name="Moran C."/>
            <person name="Bed'hom B."/>
            <person name="Abzhanov A."/>
            <person name="Burgess S.C."/>
            <person name="Cooksey A.M."/>
            <person name="Castoe T.A."/>
            <person name="Crawford N.G."/>
            <person name="Densmore L.D."/>
            <person name="Drew J.C."/>
            <person name="Edwards S.V."/>
            <person name="Faircloth B.C."/>
            <person name="Fujita M.K."/>
            <person name="Greenwold M.J."/>
            <person name="Hoffmann F.G."/>
            <person name="Howard J.M."/>
            <person name="Iguchi T."/>
            <person name="Janes D.E."/>
            <person name="Khan S.Y."/>
            <person name="Kohno S."/>
            <person name="de Koning A.J."/>
            <person name="Lance S.L."/>
            <person name="McCarthy F.M."/>
            <person name="McCormack J.E."/>
            <person name="Merchant M.E."/>
            <person name="Peterson D.G."/>
            <person name="Pollock D.D."/>
            <person name="Pourmand N."/>
            <person name="Raney B.J."/>
            <person name="Roessler K.A."/>
            <person name="Sanford J.R."/>
            <person name="Sawyer R.H."/>
            <person name="Schmidt C.J."/>
            <person name="Triplett E.W."/>
            <person name="Tuberville T.D."/>
            <person name="Venegas-Anaya M."/>
            <person name="Howard J.T."/>
            <person name="Jarvis E.D."/>
            <person name="Guillette L.J.Jr."/>
            <person name="Glenn T.C."/>
            <person name="Green R.E."/>
            <person name="Ray D.A."/>
        </authorList>
    </citation>
    <scope>NUCLEOTIDE SEQUENCE [LARGE SCALE GENOMIC DNA]</scope>
    <source>
        <strain evidence="2">KSC_2009_1</strain>
    </source>
</reference>
<dbReference type="EMBL" id="AKHW03003201">
    <property type="protein sequence ID" value="KYO35538.1"/>
    <property type="molecule type" value="Genomic_DNA"/>
</dbReference>
<organism evidence="2 3">
    <name type="scientific">Alligator mississippiensis</name>
    <name type="common">American alligator</name>
    <dbReference type="NCBI Taxonomy" id="8496"/>
    <lineage>
        <taxon>Eukaryota</taxon>
        <taxon>Metazoa</taxon>
        <taxon>Chordata</taxon>
        <taxon>Craniata</taxon>
        <taxon>Vertebrata</taxon>
        <taxon>Euteleostomi</taxon>
        <taxon>Archelosauria</taxon>
        <taxon>Archosauria</taxon>
        <taxon>Crocodylia</taxon>
        <taxon>Alligatoridae</taxon>
        <taxon>Alligatorinae</taxon>
        <taxon>Alligator</taxon>
    </lineage>
</organism>
<evidence type="ECO:0000313" key="2">
    <source>
        <dbReference type="EMBL" id="KYO35538.1"/>
    </source>
</evidence>
<accession>A0A151NFH3</accession>
<evidence type="ECO:0000256" key="1">
    <source>
        <dbReference type="SAM" id="MobiDB-lite"/>
    </source>
</evidence>
<comment type="caution">
    <text evidence="2">The sequence shown here is derived from an EMBL/GenBank/DDBJ whole genome shotgun (WGS) entry which is preliminary data.</text>
</comment>
<protein>
    <submittedName>
        <fullName evidence="2">Uncharacterized protein</fullName>
    </submittedName>
</protein>
<feature type="region of interest" description="Disordered" evidence="1">
    <location>
        <begin position="1"/>
        <end position="27"/>
    </location>
</feature>
<name>A0A151NFH3_ALLMI</name>
<dbReference type="AlphaFoldDB" id="A0A151NFH3"/>
<dbReference type="Proteomes" id="UP000050525">
    <property type="component" value="Unassembled WGS sequence"/>
</dbReference>
<evidence type="ECO:0000313" key="3">
    <source>
        <dbReference type="Proteomes" id="UP000050525"/>
    </source>
</evidence>
<sequence>MKVKLKSFEKEKTTEKIMNTDEPAQKQETSALDFPMDLFPGSRPQYGFAHGLHPVDNPSNWYVAILTNLTLDCFVDSAPGNMTYLL</sequence>